<evidence type="ECO:0000313" key="5">
    <source>
        <dbReference type="EMBL" id="SDJ76739.1"/>
    </source>
</evidence>
<evidence type="ECO:0000256" key="2">
    <source>
        <dbReference type="ARBA" id="ARBA00022801"/>
    </source>
</evidence>
<protein>
    <submittedName>
        <fullName evidence="5">ADP-ribose pyrophosphatase</fullName>
    </submittedName>
</protein>
<dbReference type="InterPro" id="IPR020084">
    <property type="entry name" value="NUDIX_hydrolase_CS"/>
</dbReference>
<organism evidence="5 6">
    <name type="scientific">Sediminibacillus albus</name>
    <dbReference type="NCBI Taxonomy" id="407036"/>
    <lineage>
        <taxon>Bacteria</taxon>
        <taxon>Bacillati</taxon>
        <taxon>Bacillota</taxon>
        <taxon>Bacilli</taxon>
        <taxon>Bacillales</taxon>
        <taxon>Bacillaceae</taxon>
        <taxon>Sediminibacillus</taxon>
    </lineage>
</organism>
<keyword evidence="6" id="KW-1185">Reference proteome</keyword>
<proteinExistence type="inferred from homology"/>
<dbReference type="Proteomes" id="UP000198694">
    <property type="component" value="Unassembled WGS sequence"/>
</dbReference>
<dbReference type="RefSeq" id="WP_245690046.1">
    <property type="nucleotide sequence ID" value="NZ_FNFL01000001.1"/>
</dbReference>
<dbReference type="STRING" id="407036.SAMN05216243_0750"/>
<accession>A0A1G8WEF0</accession>
<evidence type="ECO:0000256" key="1">
    <source>
        <dbReference type="ARBA" id="ARBA00001946"/>
    </source>
</evidence>
<feature type="domain" description="Nudix hydrolase" evidence="4">
    <location>
        <begin position="26"/>
        <end position="158"/>
    </location>
</feature>
<dbReference type="AlphaFoldDB" id="A0A1G8WEF0"/>
<comment type="similarity">
    <text evidence="3">Belongs to the Nudix hydrolase family.</text>
</comment>
<dbReference type="EMBL" id="FNFL01000001">
    <property type="protein sequence ID" value="SDJ76739.1"/>
    <property type="molecule type" value="Genomic_DNA"/>
</dbReference>
<dbReference type="Gene3D" id="3.90.79.10">
    <property type="entry name" value="Nucleoside Triphosphate Pyrophosphohydrolase"/>
    <property type="match status" value="1"/>
</dbReference>
<dbReference type="GO" id="GO:0016462">
    <property type="term" value="F:pyrophosphatase activity"/>
    <property type="evidence" value="ECO:0007669"/>
    <property type="project" value="UniProtKB-ARBA"/>
</dbReference>
<dbReference type="CDD" id="cd03424">
    <property type="entry name" value="NUDIX_ADPRase_Nudt5_UGPPase_Nudt14"/>
    <property type="match status" value="1"/>
</dbReference>
<dbReference type="InterPro" id="IPR000086">
    <property type="entry name" value="NUDIX_hydrolase_dom"/>
</dbReference>
<sequence>MSEEKSVIDKGMQQIITNRFGRTYLLSKEQESVVLLAKYREEFILIKQYREPVDDLVIQLPGGGVNPGEDLETAAKREFQEETGYLCGDIRYLGEMYGASWISNEITHVFYSEDIGENIGQSLEQHEHIEVIRVEEQECLTKVRDNEYKDPELCFALLHACLIGVLDAAEQ</sequence>
<dbReference type="InterPro" id="IPR015797">
    <property type="entry name" value="NUDIX_hydrolase-like_dom_sf"/>
</dbReference>
<evidence type="ECO:0000313" key="6">
    <source>
        <dbReference type="Proteomes" id="UP000198694"/>
    </source>
</evidence>
<gene>
    <name evidence="5" type="ORF">SAMN05216243_0750</name>
</gene>
<dbReference type="SUPFAM" id="SSF55811">
    <property type="entry name" value="Nudix"/>
    <property type="match status" value="1"/>
</dbReference>
<dbReference type="PRINTS" id="PR00502">
    <property type="entry name" value="NUDIXFAMILY"/>
</dbReference>
<comment type="cofactor">
    <cofactor evidence="1">
        <name>Mg(2+)</name>
        <dbReference type="ChEBI" id="CHEBI:18420"/>
    </cofactor>
</comment>
<name>A0A1G8WEF0_9BACI</name>
<dbReference type="PANTHER" id="PTHR11839">
    <property type="entry name" value="UDP/ADP-SUGAR PYROPHOSPHATASE"/>
    <property type="match status" value="1"/>
</dbReference>
<evidence type="ECO:0000259" key="4">
    <source>
        <dbReference type="PROSITE" id="PS51462"/>
    </source>
</evidence>
<dbReference type="PANTHER" id="PTHR11839:SF18">
    <property type="entry name" value="NUDIX HYDROLASE DOMAIN-CONTAINING PROTEIN"/>
    <property type="match status" value="1"/>
</dbReference>
<dbReference type="GO" id="GO:0006753">
    <property type="term" value="P:nucleoside phosphate metabolic process"/>
    <property type="evidence" value="ECO:0007669"/>
    <property type="project" value="TreeGrafter"/>
</dbReference>
<keyword evidence="2 3" id="KW-0378">Hydrolase</keyword>
<dbReference type="PROSITE" id="PS51462">
    <property type="entry name" value="NUDIX"/>
    <property type="match status" value="1"/>
</dbReference>
<dbReference type="Pfam" id="PF00293">
    <property type="entry name" value="NUDIX"/>
    <property type="match status" value="1"/>
</dbReference>
<dbReference type="InterPro" id="IPR020476">
    <property type="entry name" value="Nudix_hydrolase"/>
</dbReference>
<dbReference type="PROSITE" id="PS00893">
    <property type="entry name" value="NUDIX_BOX"/>
    <property type="match status" value="1"/>
</dbReference>
<evidence type="ECO:0000256" key="3">
    <source>
        <dbReference type="RuleBase" id="RU003476"/>
    </source>
</evidence>
<dbReference type="GO" id="GO:0019693">
    <property type="term" value="P:ribose phosphate metabolic process"/>
    <property type="evidence" value="ECO:0007669"/>
    <property type="project" value="TreeGrafter"/>
</dbReference>
<reference evidence="5 6" key="1">
    <citation type="submission" date="2016-10" db="EMBL/GenBank/DDBJ databases">
        <authorList>
            <person name="de Groot N.N."/>
        </authorList>
    </citation>
    <scope>NUCLEOTIDE SEQUENCE [LARGE SCALE GENOMIC DNA]</scope>
    <source>
        <strain evidence="5 6">CGMCC 1.6502</strain>
    </source>
</reference>